<dbReference type="GO" id="GO:0022857">
    <property type="term" value="F:transmembrane transporter activity"/>
    <property type="evidence" value="ECO:0007669"/>
    <property type="project" value="InterPro"/>
</dbReference>
<evidence type="ECO:0000256" key="3">
    <source>
        <dbReference type="ARBA" id="ARBA00022692"/>
    </source>
</evidence>
<evidence type="ECO:0000259" key="7">
    <source>
        <dbReference type="PROSITE" id="PS50850"/>
    </source>
</evidence>
<accession>A0A7Z2MXT2</accession>
<evidence type="ECO:0000313" key="9">
    <source>
        <dbReference type="EMBL" id="QHH12364.1"/>
    </source>
</evidence>
<dbReference type="PRINTS" id="PR01035">
    <property type="entry name" value="TCRTETA"/>
</dbReference>
<dbReference type="Gene3D" id="1.20.1720.10">
    <property type="entry name" value="Multidrug resistance protein D"/>
    <property type="match status" value="1"/>
</dbReference>
<feature type="transmembrane region" description="Helical" evidence="6">
    <location>
        <begin position="71"/>
        <end position="89"/>
    </location>
</feature>
<dbReference type="InterPro" id="IPR050189">
    <property type="entry name" value="MFS_Efflux_Transporters"/>
</dbReference>
<feature type="transmembrane region" description="Helical" evidence="6">
    <location>
        <begin position="270"/>
        <end position="289"/>
    </location>
</feature>
<reference evidence="8" key="1">
    <citation type="journal article" date="2018" name="Genome Biol.">
        <title>SKESA: strategic k-mer extension for scrupulous assemblies.</title>
        <authorList>
            <person name="Souvorov A."/>
            <person name="Agarwala R."/>
            <person name="Lipman D.J."/>
        </authorList>
    </citation>
    <scope>NUCLEOTIDE SEQUENCE</scope>
    <source>
        <strain evidence="8">1930</strain>
    </source>
</reference>
<keyword evidence="2" id="KW-1003">Cell membrane</keyword>
<feature type="transmembrane region" description="Helical" evidence="6">
    <location>
        <begin position="356"/>
        <end position="372"/>
    </location>
</feature>
<dbReference type="InterPro" id="IPR011701">
    <property type="entry name" value="MFS"/>
</dbReference>
<feature type="transmembrane region" description="Helical" evidence="6">
    <location>
        <begin position="331"/>
        <end position="350"/>
    </location>
</feature>
<feature type="transmembrane region" description="Helical" evidence="6">
    <location>
        <begin position="130"/>
        <end position="152"/>
    </location>
</feature>
<dbReference type="RefSeq" id="WP_114868235.1">
    <property type="nucleotide sequence ID" value="NZ_CP034299.1"/>
</dbReference>
<evidence type="ECO:0000256" key="6">
    <source>
        <dbReference type="SAM" id="Phobius"/>
    </source>
</evidence>
<evidence type="ECO:0000313" key="8">
    <source>
        <dbReference type="EMBL" id="HAS6676335.1"/>
    </source>
</evidence>
<reference evidence="9 10" key="2">
    <citation type="submission" date="2018-12" db="EMBL/GenBank/DDBJ databases">
        <title>Genomic insights into the evolutionary origins and pathogenicity of five Vibrio parahaemolyticus strains isolated from the shrimp with acute hepatopancreatic necrosis disease (AHPND).</title>
        <authorList>
            <person name="Yang Q."/>
            <person name="Dong X."/>
            <person name="Xie G."/>
            <person name="Fu S."/>
            <person name="Zou P."/>
            <person name="Sun J."/>
            <person name="Wang Y."/>
            <person name="Huang J."/>
        </authorList>
    </citation>
    <scope>NUCLEOTIDE SEQUENCE [LARGE SCALE GENOMIC DNA]</scope>
    <source>
        <strain evidence="9 10">20160303005-1</strain>
    </source>
</reference>
<sequence>MKTKPSIGLMVVMLMFPQIVETIYSPVLGDIAQSFSVTYSRAAQTLSIYFTAFAIGVVVWGLLADKWGRRPTMLVGLLVYGLSALVAMQTDRFDVVMLARALSAFGIAVGSVVTQTMLRDSFSGEELGKVFGVMGIGISVSPVIGMLLGGQLTALGGYQTVFFTLFVMALGLFVYNAFKLPETQIQKQPLNIGSLLGRMLRDAQIWQSTLLVALYNIALFSYYQLGAFTFEALGFSSSEFGYSGVVLGLGTFVGSLLNKFLLGKGRTQTSLLWIASILLLAGGFGVFWAQTSIWFLVPMLLVVMAFGIAIPNVLSAALVDYKQQAGSAGAVFGLMYYLLIGSGLGLAGIIQNLGVVQISCAVTVLLVTMSRTKNRRY</sequence>
<evidence type="ECO:0000256" key="1">
    <source>
        <dbReference type="ARBA" id="ARBA00004651"/>
    </source>
</evidence>
<keyword evidence="5 6" id="KW-0472">Membrane</keyword>
<name>A0A7Z2MXT2_VIBPH</name>
<dbReference type="SUPFAM" id="SSF103473">
    <property type="entry name" value="MFS general substrate transporter"/>
    <property type="match status" value="1"/>
</dbReference>
<dbReference type="Proteomes" id="UP000856022">
    <property type="component" value="Unassembled WGS sequence"/>
</dbReference>
<dbReference type="Proteomes" id="UP000464718">
    <property type="component" value="Chromosome ii"/>
</dbReference>
<keyword evidence="3 6" id="KW-0812">Transmembrane</keyword>
<dbReference type="PROSITE" id="PS50850">
    <property type="entry name" value="MFS"/>
    <property type="match status" value="1"/>
</dbReference>
<feature type="transmembrane region" description="Helical" evidence="6">
    <location>
        <begin position="295"/>
        <end position="319"/>
    </location>
</feature>
<evidence type="ECO:0000256" key="4">
    <source>
        <dbReference type="ARBA" id="ARBA00022989"/>
    </source>
</evidence>
<dbReference type="AlphaFoldDB" id="A0A7Z2MXT2"/>
<gene>
    <name evidence="9" type="ORF">EHC69_24105</name>
    <name evidence="8" type="ORF">I7278_05860</name>
</gene>
<feature type="transmembrane region" description="Helical" evidence="6">
    <location>
        <begin position="95"/>
        <end position="118"/>
    </location>
</feature>
<dbReference type="PANTHER" id="PTHR43124:SF3">
    <property type="entry name" value="CHLORAMPHENICOL EFFLUX PUMP RV0191"/>
    <property type="match status" value="1"/>
</dbReference>
<comment type="subcellular location">
    <subcellularLocation>
        <location evidence="1">Cell membrane</location>
        <topology evidence="1">Multi-pass membrane protein</topology>
    </subcellularLocation>
</comment>
<protein>
    <submittedName>
        <fullName evidence="8">MFS transporter</fullName>
    </submittedName>
</protein>
<organism evidence="8">
    <name type="scientific">Vibrio parahaemolyticus</name>
    <dbReference type="NCBI Taxonomy" id="670"/>
    <lineage>
        <taxon>Bacteria</taxon>
        <taxon>Pseudomonadati</taxon>
        <taxon>Pseudomonadota</taxon>
        <taxon>Gammaproteobacteria</taxon>
        <taxon>Vibrionales</taxon>
        <taxon>Vibrionaceae</taxon>
        <taxon>Vibrio</taxon>
    </lineage>
</organism>
<dbReference type="GO" id="GO:0005886">
    <property type="term" value="C:plasma membrane"/>
    <property type="evidence" value="ECO:0007669"/>
    <property type="project" value="UniProtKB-SubCell"/>
</dbReference>
<dbReference type="EMBL" id="DACQKT010000002">
    <property type="protein sequence ID" value="HAS6676335.1"/>
    <property type="molecule type" value="Genomic_DNA"/>
</dbReference>
<evidence type="ECO:0000313" key="10">
    <source>
        <dbReference type="Proteomes" id="UP000464718"/>
    </source>
</evidence>
<feature type="transmembrane region" description="Helical" evidence="6">
    <location>
        <begin position="205"/>
        <end position="225"/>
    </location>
</feature>
<proteinExistence type="predicted"/>
<dbReference type="CDD" id="cd17320">
    <property type="entry name" value="MFS_MdfA_MDR_like"/>
    <property type="match status" value="1"/>
</dbReference>
<feature type="transmembrane region" description="Helical" evidence="6">
    <location>
        <begin position="240"/>
        <end position="258"/>
    </location>
</feature>
<feature type="transmembrane region" description="Helical" evidence="6">
    <location>
        <begin position="46"/>
        <end position="64"/>
    </location>
</feature>
<evidence type="ECO:0000256" key="5">
    <source>
        <dbReference type="ARBA" id="ARBA00023136"/>
    </source>
</evidence>
<dbReference type="EMBL" id="CP034299">
    <property type="protein sequence ID" value="QHH12364.1"/>
    <property type="molecule type" value="Genomic_DNA"/>
</dbReference>
<keyword evidence="4 6" id="KW-1133">Transmembrane helix</keyword>
<dbReference type="InterPro" id="IPR036259">
    <property type="entry name" value="MFS_trans_sf"/>
</dbReference>
<dbReference type="PANTHER" id="PTHR43124">
    <property type="entry name" value="PURINE EFFLUX PUMP PBUE"/>
    <property type="match status" value="1"/>
</dbReference>
<dbReference type="InterPro" id="IPR020846">
    <property type="entry name" value="MFS_dom"/>
</dbReference>
<reference evidence="8" key="3">
    <citation type="submission" date="2019-12" db="EMBL/GenBank/DDBJ databases">
        <authorList>
            <consortium name="NCBI Pathogen Detection Project"/>
        </authorList>
    </citation>
    <scope>NUCLEOTIDE SEQUENCE</scope>
    <source>
        <strain evidence="8">1930</strain>
    </source>
</reference>
<dbReference type="Pfam" id="PF07690">
    <property type="entry name" value="MFS_1"/>
    <property type="match status" value="1"/>
</dbReference>
<feature type="transmembrane region" description="Helical" evidence="6">
    <location>
        <begin position="158"/>
        <end position="178"/>
    </location>
</feature>
<dbReference type="InterPro" id="IPR001958">
    <property type="entry name" value="Tet-R_TetA/multi-R_MdtG-like"/>
</dbReference>
<feature type="domain" description="Major facilitator superfamily (MFS) profile" evidence="7">
    <location>
        <begin position="1"/>
        <end position="375"/>
    </location>
</feature>
<evidence type="ECO:0000256" key="2">
    <source>
        <dbReference type="ARBA" id="ARBA00022475"/>
    </source>
</evidence>